<dbReference type="PANTHER" id="PTHR30441:SF8">
    <property type="entry name" value="DUF748 DOMAIN-CONTAINING PROTEIN"/>
    <property type="match status" value="1"/>
</dbReference>
<dbReference type="EMBL" id="VGLS01000913">
    <property type="protein sequence ID" value="MBM3226452.1"/>
    <property type="molecule type" value="Genomic_DNA"/>
</dbReference>
<feature type="non-terminal residue" evidence="1">
    <location>
        <position position="374"/>
    </location>
</feature>
<dbReference type="PANTHER" id="PTHR30441">
    <property type="entry name" value="DUF748 DOMAIN-CONTAINING PROTEIN"/>
    <property type="match status" value="1"/>
</dbReference>
<dbReference type="Proteomes" id="UP000712673">
    <property type="component" value="Unassembled WGS sequence"/>
</dbReference>
<comment type="caution">
    <text evidence="1">The sequence shown here is derived from an EMBL/GenBank/DDBJ whole genome shotgun (WGS) entry which is preliminary data.</text>
</comment>
<evidence type="ECO:0000313" key="1">
    <source>
        <dbReference type="EMBL" id="MBM3226452.1"/>
    </source>
</evidence>
<evidence type="ECO:0008006" key="3">
    <source>
        <dbReference type="Google" id="ProtNLM"/>
    </source>
</evidence>
<dbReference type="GO" id="GO:0090313">
    <property type="term" value="P:regulation of protein targeting to membrane"/>
    <property type="evidence" value="ECO:0007669"/>
    <property type="project" value="TreeGrafter"/>
</dbReference>
<organism evidence="1 2">
    <name type="scientific">Tectimicrobiota bacterium</name>
    <dbReference type="NCBI Taxonomy" id="2528274"/>
    <lineage>
        <taxon>Bacteria</taxon>
        <taxon>Pseudomonadati</taxon>
        <taxon>Nitrospinota/Tectimicrobiota group</taxon>
        <taxon>Candidatus Tectimicrobiota</taxon>
    </lineage>
</organism>
<dbReference type="InterPro" id="IPR008023">
    <property type="entry name" value="DUF748"/>
</dbReference>
<gene>
    <name evidence="1" type="ORF">FJZ47_22030</name>
</gene>
<accession>A0A938B2S2</accession>
<proteinExistence type="predicted"/>
<name>A0A938B2S2_UNCTE</name>
<reference evidence="1" key="1">
    <citation type="submission" date="2019-03" db="EMBL/GenBank/DDBJ databases">
        <title>Lake Tanganyika Metagenome-Assembled Genomes (MAGs).</title>
        <authorList>
            <person name="Tran P."/>
        </authorList>
    </citation>
    <scope>NUCLEOTIDE SEQUENCE</scope>
    <source>
        <strain evidence="1">K_DeepCast_65m_m2_066</strain>
    </source>
</reference>
<protein>
    <recommendedName>
        <fullName evidence="3">Translocation/assembly module TamB</fullName>
    </recommendedName>
</protein>
<dbReference type="InterPro" id="IPR052894">
    <property type="entry name" value="AsmA-related"/>
</dbReference>
<dbReference type="GO" id="GO:0005886">
    <property type="term" value="C:plasma membrane"/>
    <property type="evidence" value="ECO:0007669"/>
    <property type="project" value="TreeGrafter"/>
</dbReference>
<sequence length="374" mass="40112">MLSRGRLLLRLLGALSLLVLLGLLGAYLARDPLRALLARTVSAWCSRALHGAVEIGTIRGSLWSALELHDVSLRDHTGTTVARLDAVRLTYDLTALLTARLVLHQVEVVHPQVTLRQDEAGRWNLREIFAPSVPIGPPPPSGGLPIAISVAHMQVQDGELALHTAAVPGVQQLSGIHLRLHGQVDEQGFQGTVQAFRAHAAPAEVAIHTLQGTLVGDATTLRLEALRMQTARTVLTAAGVFPGGLEAADLRLHLDPLDVTELGQVLQRTEMHGALTLALTAQGPAEALRLHGQLQTAGGGLDLHGQLNTRSTPWRYEAQLSVQHLDLATLLHQEPWQSDINLQAHLQGEGLALASLNGTLRVEVAPSHLGQIRL</sequence>
<evidence type="ECO:0000313" key="2">
    <source>
        <dbReference type="Proteomes" id="UP000712673"/>
    </source>
</evidence>
<dbReference type="AlphaFoldDB" id="A0A938B2S2"/>
<dbReference type="Pfam" id="PF05359">
    <property type="entry name" value="DUF748"/>
    <property type="match status" value="1"/>
</dbReference>